<feature type="transmembrane region" description="Helical" evidence="6">
    <location>
        <begin position="216"/>
        <end position="238"/>
    </location>
</feature>
<keyword evidence="9" id="KW-1185">Reference proteome</keyword>
<evidence type="ECO:0000256" key="1">
    <source>
        <dbReference type="ARBA" id="ARBA00004141"/>
    </source>
</evidence>
<evidence type="ECO:0000256" key="6">
    <source>
        <dbReference type="SAM" id="Phobius"/>
    </source>
</evidence>
<dbReference type="InterPro" id="IPR036259">
    <property type="entry name" value="MFS_trans_sf"/>
</dbReference>
<evidence type="ECO:0000256" key="2">
    <source>
        <dbReference type="ARBA" id="ARBA00022448"/>
    </source>
</evidence>
<gene>
    <name evidence="8" type="ORF">F5878DRAFT_379088</name>
</gene>
<dbReference type="GO" id="GO:0016020">
    <property type="term" value="C:membrane"/>
    <property type="evidence" value="ECO:0007669"/>
    <property type="project" value="UniProtKB-SubCell"/>
</dbReference>
<dbReference type="PROSITE" id="PS50850">
    <property type="entry name" value="MFS"/>
    <property type="match status" value="1"/>
</dbReference>
<feature type="domain" description="Major facilitator superfamily (MFS) profile" evidence="7">
    <location>
        <begin position="89"/>
        <end position="336"/>
    </location>
</feature>
<dbReference type="AlphaFoldDB" id="A0AA38P0G9"/>
<dbReference type="EMBL" id="MU806595">
    <property type="protein sequence ID" value="KAJ3834020.1"/>
    <property type="molecule type" value="Genomic_DNA"/>
</dbReference>
<evidence type="ECO:0000313" key="8">
    <source>
        <dbReference type="EMBL" id="KAJ3834020.1"/>
    </source>
</evidence>
<dbReference type="GO" id="GO:0022857">
    <property type="term" value="F:transmembrane transporter activity"/>
    <property type="evidence" value="ECO:0007669"/>
    <property type="project" value="InterPro"/>
</dbReference>
<evidence type="ECO:0000256" key="4">
    <source>
        <dbReference type="ARBA" id="ARBA00022989"/>
    </source>
</evidence>
<feature type="transmembrane region" description="Helical" evidence="6">
    <location>
        <begin position="317"/>
        <end position="335"/>
    </location>
</feature>
<sequence length="336" mass="38035">MSNLPREQELVQHSELEIDVEKRLASALPSEAEREGTARQSELGPKLKRAHFFSPLDPAVAEAVNRDAETVEYTADEEYKVKRKIDNVVLPLVICSYIFNQFDRTNIGNAHVITAFNENFGITDNQKWTLALSIFYVGYCLLEMPANVLQRRIGANRFFFLSLTFWGLASLSFVYAKGYGGLLALRVLLGIGEAGYYAGMIYYLSFWYKRHELAMRVSLCMTGTYPGAIGGLLAFGLVRAKTSLLDGWQFLYLIEAIPTLIMASMILFFLPSFPFFATFLTPRERAIAQARLNRDHKPQSHGGMNGWQGFKAVATDIHAWMFMIIYASCELLLFLR</sequence>
<feature type="transmembrane region" description="Helical" evidence="6">
    <location>
        <begin position="250"/>
        <end position="270"/>
    </location>
</feature>
<dbReference type="Gene3D" id="1.20.1250.20">
    <property type="entry name" value="MFS general substrate transporter like domains"/>
    <property type="match status" value="1"/>
</dbReference>
<feature type="transmembrane region" description="Helical" evidence="6">
    <location>
        <begin position="183"/>
        <end position="204"/>
    </location>
</feature>
<keyword evidence="3 6" id="KW-0812">Transmembrane</keyword>
<reference evidence="8" key="1">
    <citation type="submission" date="2022-08" db="EMBL/GenBank/DDBJ databases">
        <authorList>
            <consortium name="DOE Joint Genome Institute"/>
            <person name="Min B."/>
            <person name="Riley R."/>
            <person name="Sierra-Patev S."/>
            <person name="Naranjo-Ortiz M."/>
            <person name="Looney B."/>
            <person name="Konkel Z."/>
            <person name="Slot J.C."/>
            <person name="Sakamoto Y."/>
            <person name="Steenwyk J.L."/>
            <person name="Rokas A."/>
            <person name="Carro J."/>
            <person name="Camarero S."/>
            <person name="Ferreira P."/>
            <person name="Molpeceres G."/>
            <person name="Ruiz-Duenas F.J."/>
            <person name="Serrano A."/>
            <person name="Henrissat B."/>
            <person name="Drula E."/>
            <person name="Hughes K.W."/>
            <person name="Mata J.L."/>
            <person name="Ishikawa N.K."/>
            <person name="Vargas-Isla R."/>
            <person name="Ushijima S."/>
            <person name="Smith C.A."/>
            <person name="Ahrendt S."/>
            <person name="Andreopoulos W."/>
            <person name="He G."/>
            <person name="Labutti K."/>
            <person name="Lipzen A."/>
            <person name="Ng V."/>
            <person name="Sandor L."/>
            <person name="Barry K."/>
            <person name="Martinez A.T."/>
            <person name="Xiao Y."/>
            <person name="Gibbons J.G."/>
            <person name="Terashima K."/>
            <person name="Hibbett D.S."/>
            <person name="Grigoriev I.V."/>
        </authorList>
    </citation>
    <scope>NUCLEOTIDE SEQUENCE</scope>
    <source>
        <strain evidence="8">TFB9207</strain>
    </source>
</reference>
<accession>A0AA38P0G9</accession>
<dbReference type="SUPFAM" id="SSF103473">
    <property type="entry name" value="MFS general substrate transporter"/>
    <property type="match status" value="1"/>
</dbReference>
<evidence type="ECO:0000313" key="9">
    <source>
        <dbReference type="Proteomes" id="UP001163846"/>
    </source>
</evidence>
<dbReference type="Pfam" id="PF07690">
    <property type="entry name" value="MFS_1"/>
    <property type="match status" value="1"/>
</dbReference>
<feature type="transmembrane region" description="Helical" evidence="6">
    <location>
        <begin position="158"/>
        <end position="176"/>
    </location>
</feature>
<evidence type="ECO:0000256" key="3">
    <source>
        <dbReference type="ARBA" id="ARBA00022692"/>
    </source>
</evidence>
<dbReference type="InterPro" id="IPR020846">
    <property type="entry name" value="MFS_dom"/>
</dbReference>
<evidence type="ECO:0000256" key="5">
    <source>
        <dbReference type="ARBA" id="ARBA00023136"/>
    </source>
</evidence>
<proteinExistence type="predicted"/>
<evidence type="ECO:0000259" key="7">
    <source>
        <dbReference type="PROSITE" id="PS50850"/>
    </source>
</evidence>
<dbReference type="PANTHER" id="PTHR43791:SF36">
    <property type="entry name" value="TRANSPORTER, PUTATIVE (AFU_ORTHOLOGUE AFUA_6G08340)-RELATED"/>
    <property type="match status" value="1"/>
</dbReference>
<keyword evidence="4 6" id="KW-1133">Transmembrane helix</keyword>
<dbReference type="PANTHER" id="PTHR43791">
    <property type="entry name" value="PERMEASE-RELATED"/>
    <property type="match status" value="1"/>
</dbReference>
<comment type="caution">
    <text evidence="8">The sequence shown here is derived from an EMBL/GenBank/DDBJ whole genome shotgun (WGS) entry which is preliminary data.</text>
</comment>
<keyword evidence="5 6" id="KW-0472">Membrane</keyword>
<name>A0AA38P0G9_9AGAR</name>
<dbReference type="InterPro" id="IPR011701">
    <property type="entry name" value="MFS"/>
</dbReference>
<organism evidence="8 9">
    <name type="scientific">Lentinula raphanica</name>
    <dbReference type="NCBI Taxonomy" id="153919"/>
    <lineage>
        <taxon>Eukaryota</taxon>
        <taxon>Fungi</taxon>
        <taxon>Dikarya</taxon>
        <taxon>Basidiomycota</taxon>
        <taxon>Agaricomycotina</taxon>
        <taxon>Agaricomycetes</taxon>
        <taxon>Agaricomycetidae</taxon>
        <taxon>Agaricales</taxon>
        <taxon>Marasmiineae</taxon>
        <taxon>Omphalotaceae</taxon>
        <taxon>Lentinula</taxon>
    </lineage>
</organism>
<comment type="subcellular location">
    <subcellularLocation>
        <location evidence="1">Membrane</location>
        <topology evidence="1">Multi-pass membrane protein</topology>
    </subcellularLocation>
</comment>
<protein>
    <submittedName>
        <fullName evidence="8">Major facilitator superfamily domain-containing protein</fullName>
    </submittedName>
</protein>
<dbReference type="Proteomes" id="UP001163846">
    <property type="component" value="Unassembled WGS sequence"/>
</dbReference>
<keyword evidence="2" id="KW-0813">Transport</keyword>